<gene>
    <name evidence="1" type="primary">Acey_s0339.g2966</name>
    <name evidence="1" type="ORF">Y032_0339g2966</name>
</gene>
<dbReference type="OrthoDB" id="5859213at2759"/>
<comment type="caution">
    <text evidence="1">The sequence shown here is derived from an EMBL/GenBank/DDBJ whole genome shotgun (WGS) entry which is preliminary data.</text>
</comment>
<evidence type="ECO:0000313" key="1">
    <source>
        <dbReference type="EMBL" id="EYB83269.1"/>
    </source>
</evidence>
<sequence>MRRYTGPLKYTERVCNFFFDVFLVPGCLGEGCDDLQACACTTPSTSSTEHKTYVDEAPVLSVPRRRSDRIRLVLAYPRTEDSEQMLLLADEPGPSGHLCAGTGELVSLSSSAFTQPDSREELDPFKIRALLDNMKQMVAADSADTSCEYDLYILISKISDKSEIQRPFWGQFMHTTGIIVPSRYKICYYLNHENELGLCFQL</sequence>
<accession>A0A016RZ40</accession>
<name>A0A016RZ40_9BILA</name>
<evidence type="ECO:0000313" key="2">
    <source>
        <dbReference type="Proteomes" id="UP000024635"/>
    </source>
</evidence>
<proteinExistence type="predicted"/>
<dbReference type="AlphaFoldDB" id="A0A016RZ40"/>
<dbReference type="STRING" id="53326.A0A016RZ40"/>
<organism evidence="1 2">
    <name type="scientific">Ancylostoma ceylanicum</name>
    <dbReference type="NCBI Taxonomy" id="53326"/>
    <lineage>
        <taxon>Eukaryota</taxon>
        <taxon>Metazoa</taxon>
        <taxon>Ecdysozoa</taxon>
        <taxon>Nematoda</taxon>
        <taxon>Chromadorea</taxon>
        <taxon>Rhabditida</taxon>
        <taxon>Rhabditina</taxon>
        <taxon>Rhabditomorpha</taxon>
        <taxon>Strongyloidea</taxon>
        <taxon>Ancylostomatidae</taxon>
        <taxon>Ancylostomatinae</taxon>
        <taxon>Ancylostoma</taxon>
    </lineage>
</organism>
<dbReference type="Proteomes" id="UP000024635">
    <property type="component" value="Unassembled WGS sequence"/>
</dbReference>
<dbReference type="EMBL" id="JARK01001675">
    <property type="protein sequence ID" value="EYB83269.1"/>
    <property type="molecule type" value="Genomic_DNA"/>
</dbReference>
<reference evidence="2" key="1">
    <citation type="journal article" date="2015" name="Nat. Genet.">
        <title>The genome and transcriptome of the zoonotic hookworm Ancylostoma ceylanicum identify infection-specific gene families.</title>
        <authorList>
            <person name="Schwarz E.M."/>
            <person name="Hu Y."/>
            <person name="Antoshechkin I."/>
            <person name="Miller M.M."/>
            <person name="Sternberg P.W."/>
            <person name="Aroian R.V."/>
        </authorList>
    </citation>
    <scope>NUCLEOTIDE SEQUENCE</scope>
    <source>
        <strain evidence="2">HY135</strain>
    </source>
</reference>
<protein>
    <submittedName>
        <fullName evidence="1">Uncharacterized protein</fullName>
    </submittedName>
</protein>
<keyword evidence="2" id="KW-1185">Reference proteome</keyword>